<reference evidence="11" key="1">
    <citation type="submission" date="2024-05" db="EMBL/GenBank/DDBJ databases">
        <title>Planctomycetes of the genus Singulisphaera possess chitinolytic capabilities.</title>
        <authorList>
            <person name="Ivanova A."/>
        </authorList>
    </citation>
    <scope>NUCLEOTIDE SEQUENCE</scope>
    <source>
        <strain evidence="11">Ch08T</strain>
    </source>
</reference>
<dbReference type="InterPro" id="IPR030048">
    <property type="entry name" value="SurE"/>
</dbReference>
<feature type="binding site" evidence="9">
    <location>
        <position position="8"/>
    </location>
    <ligand>
        <name>a divalent metal cation</name>
        <dbReference type="ChEBI" id="CHEBI:60240"/>
    </ligand>
</feature>
<name>A0AAU7CK57_9BACT</name>
<feature type="binding site" evidence="9">
    <location>
        <position position="9"/>
    </location>
    <ligand>
        <name>a divalent metal cation</name>
        <dbReference type="ChEBI" id="CHEBI:60240"/>
    </ligand>
</feature>
<dbReference type="HAMAP" id="MF_00060">
    <property type="entry name" value="SurE"/>
    <property type="match status" value="1"/>
</dbReference>
<organism evidence="11">
    <name type="scientific">Singulisphaera sp. Ch08</name>
    <dbReference type="NCBI Taxonomy" id="3120278"/>
    <lineage>
        <taxon>Bacteria</taxon>
        <taxon>Pseudomonadati</taxon>
        <taxon>Planctomycetota</taxon>
        <taxon>Planctomycetia</taxon>
        <taxon>Isosphaerales</taxon>
        <taxon>Isosphaeraceae</taxon>
        <taxon>Singulisphaera</taxon>
    </lineage>
</organism>
<dbReference type="NCBIfam" id="NF001490">
    <property type="entry name" value="PRK00346.1-4"/>
    <property type="match status" value="1"/>
</dbReference>
<dbReference type="InterPro" id="IPR002828">
    <property type="entry name" value="SurE-like_Pase/nucleotidase"/>
</dbReference>
<comment type="similarity">
    <text evidence="4 9">Belongs to the SurE nucleotidase family.</text>
</comment>
<sequence length="264" mass="28612">MHILLTNDDGVFAPGLRALRKELQRLGEVTVIAPAMEQSGVGHSITLLSPLVVKQVDDDDGTTLGWMVEGSPADSVKLAICELMPRPPDLIVSGINAGSNAGINVLYSGTVAAAIEGAFFKITSVAVSLELAEHFDYPHAARHATRVVERILANKPPNGSLFNVNLPAHSRGEPKGVRVVPMGIGRYGEGFERRQDPRGRTYYWMTYKPPFHLEGPETDVTSLCDGYITVTPLHFDLTRYDLIPEVGGWDWNGTSAPASPSKNP</sequence>
<keyword evidence="5 9" id="KW-0963">Cytoplasm</keyword>
<dbReference type="SUPFAM" id="SSF64167">
    <property type="entry name" value="SurE-like"/>
    <property type="match status" value="1"/>
</dbReference>
<keyword evidence="6 9" id="KW-0479">Metal-binding</keyword>
<comment type="cofactor">
    <cofactor evidence="2">
        <name>Mg(2+)</name>
        <dbReference type="ChEBI" id="CHEBI:18420"/>
    </cofactor>
</comment>
<dbReference type="EC" id="3.1.3.5" evidence="9"/>
<dbReference type="PANTHER" id="PTHR30457">
    <property type="entry name" value="5'-NUCLEOTIDASE SURE"/>
    <property type="match status" value="1"/>
</dbReference>
<evidence type="ECO:0000256" key="2">
    <source>
        <dbReference type="ARBA" id="ARBA00001946"/>
    </source>
</evidence>
<comment type="function">
    <text evidence="9">Nucleotidase that shows phosphatase activity on nucleoside 5'-monophosphates.</text>
</comment>
<comment type="cofactor">
    <cofactor evidence="9">
        <name>a divalent metal cation</name>
        <dbReference type="ChEBI" id="CHEBI:60240"/>
    </cofactor>
    <text evidence="9">Binds 1 divalent metal cation per subunit.</text>
</comment>
<evidence type="ECO:0000313" key="11">
    <source>
        <dbReference type="EMBL" id="XBH05546.1"/>
    </source>
</evidence>
<comment type="subcellular location">
    <subcellularLocation>
        <location evidence="3 9">Cytoplasm</location>
    </subcellularLocation>
</comment>
<evidence type="ECO:0000256" key="8">
    <source>
        <dbReference type="ARBA" id="ARBA00022801"/>
    </source>
</evidence>
<dbReference type="Pfam" id="PF01975">
    <property type="entry name" value="SurE"/>
    <property type="match status" value="1"/>
</dbReference>
<dbReference type="FunFam" id="3.40.1210.10:FF:000001">
    <property type="entry name" value="5'/3'-nucleotidase SurE"/>
    <property type="match status" value="1"/>
</dbReference>
<keyword evidence="7 9" id="KW-0547">Nucleotide-binding</keyword>
<keyword evidence="8 9" id="KW-0378">Hydrolase</keyword>
<evidence type="ECO:0000256" key="7">
    <source>
        <dbReference type="ARBA" id="ARBA00022741"/>
    </source>
</evidence>
<dbReference type="InterPro" id="IPR036523">
    <property type="entry name" value="SurE-like_sf"/>
</dbReference>
<dbReference type="GO" id="GO:0008253">
    <property type="term" value="F:5'-nucleotidase activity"/>
    <property type="evidence" value="ECO:0007669"/>
    <property type="project" value="UniProtKB-UniRule"/>
</dbReference>
<dbReference type="GO" id="GO:0000166">
    <property type="term" value="F:nucleotide binding"/>
    <property type="evidence" value="ECO:0007669"/>
    <property type="project" value="UniProtKB-KW"/>
</dbReference>
<dbReference type="GO" id="GO:0005737">
    <property type="term" value="C:cytoplasm"/>
    <property type="evidence" value="ECO:0007669"/>
    <property type="project" value="UniProtKB-SubCell"/>
</dbReference>
<feature type="binding site" evidence="9">
    <location>
        <position position="39"/>
    </location>
    <ligand>
        <name>a divalent metal cation</name>
        <dbReference type="ChEBI" id="CHEBI:60240"/>
    </ligand>
</feature>
<protein>
    <recommendedName>
        <fullName evidence="9">5'-nucleotidase SurE</fullName>
        <ecNumber evidence="9">3.1.3.5</ecNumber>
    </recommendedName>
    <alternativeName>
        <fullName evidence="9">Nucleoside 5'-monophosphate phosphohydrolase</fullName>
    </alternativeName>
</protein>
<dbReference type="AlphaFoldDB" id="A0AAU7CK57"/>
<feature type="domain" description="Survival protein SurE-like phosphatase/nucleotidase" evidence="10">
    <location>
        <begin position="3"/>
        <end position="188"/>
    </location>
</feature>
<accession>A0AAU7CK57</accession>
<feature type="binding site" evidence="9">
    <location>
        <position position="96"/>
    </location>
    <ligand>
        <name>a divalent metal cation</name>
        <dbReference type="ChEBI" id="CHEBI:60240"/>
    </ligand>
</feature>
<proteinExistence type="inferred from homology"/>
<dbReference type="GO" id="GO:0046872">
    <property type="term" value="F:metal ion binding"/>
    <property type="evidence" value="ECO:0007669"/>
    <property type="project" value="UniProtKB-UniRule"/>
</dbReference>
<evidence type="ECO:0000256" key="6">
    <source>
        <dbReference type="ARBA" id="ARBA00022723"/>
    </source>
</evidence>
<dbReference type="RefSeq" id="WP_406698370.1">
    <property type="nucleotide sequence ID" value="NZ_CP155447.1"/>
</dbReference>
<evidence type="ECO:0000256" key="3">
    <source>
        <dbReference type="ARBA" id="ARBA00004496"/>
    </source>
</evidence>
<dbReference type="PANTHER" id="PTHR30457:SF12">
    <property type="entry name" value="5'_3'-NUCLEOTIDASE SURE"/>
    <property type="match status" value="1"/>
</dbReference>
<evidence type="ECO:0000256" key="9">
    <source>
        <dbReference type="HAMAP-Rule" id="MF_00060"/>
    </source>
</evidence>
<dbReference type="Gene3D" id="3.40.1210.10">
    <property type="entry name" value="Survival protein SurE-like phosphatase/nucleotidase"/>
    <property type="match status" value="1"/>
</dbReference>
<dbReference type="EMBL" id="CP155447">
    <property type="protein sequence ID" value="XBH05546.1"/>
    <property type="molecule type" value="Genomic_DNA"/>
</dbReference>
<comment type="catalytic activity">
    <reaction evidence="1 9">
        <text>a ribonucleoside 5'-phosphate + H2O = a ribonucleoside + phosphate</text>
        <dbReference type="Rhea" id="RHEA:12484"/>
        <dbReference type="ChEBI" id="CHEBI:15377"/>
        <dbReference type="ChEBI" id="CHEBI:18254"/>
        <dbReference type="ChEBI" id="CHEBI:43474"/>
        <dbReference type="ChEBI" id="CHEBI:58043"/>
        <dbReference type="EC" id="3.1.3.5"/>
    </reaction>
</comment>
<evidence type="ECO:0000256" key="1">
    <source>
        <dbReference type="ARBA" id="ARBA00000815"/>
    </source>
</evidence>
<evidence type="ECO:0000256" key="4">
    <source>
        <dbReference type="ARBA" id="ARBA00011062"/>
    </source>
</evidence>
<evidence type="ECO:0000259" key="10">
    <source>
        <dbReference type="Pfam" id="PF01975"/>
    </source>
</evidence>
<dbReference type="GO" id="GO:0008254">
    <property type="term" value="F:3'-nucleotidase activity"/>
    <property type="evidence" value="ECO:0007669"/>
    <property type="project" value="TreeGrafter"/>
</dbReference>
<dbReference type="GO" id="GO:0004309">
    <property type="term" value="F:exopolyphosphatase activity"/>
    <property type="evidence" value="ECO:0007669"/>
    <property type="project" value="TreeGrafter"/>
</dbReference>
<evidence type="ECO:0000256" key="5">
    <source>
        <dbReference type="ARBA" id="ARBA00022490"/>
    </source>
</evidence>
<dbReference type="NCBIfam" id="TIGR00087">
    <property type="entry name" value="surE"/>
    <property type="match status" value="1"/>
</dbReference>
<gene>
    <name evidence="9 11" type="primary">surE</name>
    <name evidence="11" type="ORF">V5E97_05875</name>
</gene>